<accession>A0A1K1V776</accession>
<dbReference type="STRING" id="1122209.SAMN02745752_00800"/>
<name>A0A1K1V776_9GAMM</name>
<evidence type="ECO:0000313" key="1">
    <source>
        <dbReference type="EMBL" id="SFX20595.1"/>
    </source>
</evidence>
<proteinExistence type="predicted"/>
<gene>
    <name evidence="1" type="ORF">SAMN02745752_00800</name>
</gene>
<reference evidence="1 2" key="1">
    <citation type="submission" date="2016-11" db="EMBL/GenBank/DDBJ databases">
        <authorList>
            <person name="Jaros S."/>
            <person name="Januszkiewicz K."/>
            <person name="Wedrychowicz H."/>
        </authorList>
    </citation>
    <scope>NUCLEOTIDE SEQUENCE [LARGE SCALE GENOMIC DNA]</scope>
    <source>
        <strain evidence="1 2">DSM 21637</strain>
    </source>
</reference>
<dbReference type="Proteomes" id="UP000182350">
    <property type="component" value="Unassembled WGS sequence"/>
</dbReference>
<dbReference type="OrthoDB" id="5974338at2"/>
<keyword evidence="2" id="KW-1185">Reference proteome</keyword>
<dbReference type="AlphaFoldDB" id="A0A1K1V776"/>
<dbReference type="EMBL" id="FPJW01000002">
    <property type="protein sequence ID" value="SFX20595.1"/>
    <property type="molecule type" value="Genomic_DNA"/>
</dbReference>
<protein>
    <submittedName>
        <fullName evidence="1">Uncharacterized protein</fullName>
    </submittedName>
</protein>
<organism evidence="1 2">
    <name type="scientific">Marinospirillum alkaliphilum DSM 21637</name>
    <dbReference type="NCBI Taxonomy" id="1122209"/>
    <lineage>
        <taxon>Bacteria</taxon>
        <taxon>Pseudomonadati</taxon>
        <taxon>Pseudomonadota</taxon>
        <taxon>Gammaproteobacteria</taxon>
        <taxon>Oceanospirillales</taxon>
        <taxon>Oceanospirillaceae</taxon>
        <taxon>Marinospirillum</taxon>
    </lineage>
</organism>
<evidence type="ECO:0000313" key="2">
    <source>
        <dbReference type="Proteomes" id="UP000182350"/>
    </source>
</evidence>
<sequence>MSYTQVETALVYYPDVDQLDLTGYLVRGSLQLDMLDPSLFLYGGHQQLEDDQRVKWQYLGLGYHAPVDMMTEVWIGVGYDRYDSELTSWIDERSLPTFRVGIRDQYTPQAEFYATFRYMHTDEAIKGYSLGTRLSGESHRLALLLEVDYFAGQAGVLLGLSASL</sequence>
<dbReference type="RefSeq" id="WP_143142760.1">
    <property type="nucleotide sequence ID" value="NZ_FPJW01000002.1"/>
</dbReference>